<dbReference type="GO" id="GO:0000976">
    <property type="term" value="F:transcription cis-regulatory region binding"/>
    <property type="evidence" value="ECO:0007669"/>
    <property type="project" value="TreeGrafter"/>
</dbReference>
<dbReference type="PRINTS" id="PR00039">
    <property type="entry name" value="HTHLYSR"/>
</dbReference>
<keyword evidence="3 6" id="KW-0238">DNA-binding</keyword>
<reference evidence="6 7" key="1">
    <citation type="submission" date="2016-10" db="EMBL/GenBank/DDBJ databases">
        <authorList>
            <person name="de Groot N.N."/>
        </authorList>
    </citation>
    <scope>NUCLEOTIDE SEQUENCE [LARGE SCALE GENOMIC DNA]</scope>
    <source>
        <strain evidence="6 7">ATCC 43154</strain>
    </source>
</reference>
<keyword evidence="2" id="KW-0805">Transcription regulation</keyword>
<dbReference type="Pfam" id="PF00126">
    <property type="entry name" value="HTH_1"/>
    <property type="match status" value="1"/>
</dbReference>
<sequence>MHHASFRQLQSLVLIARHESVSRAADAMHVTQPAVSLQLRTLEEIAGIALTRKLGRNIQLTAAGEVMVDFAERILRLWDQAGDELAALQGVTSGTLRIGAVTTAEHLLPPLLVPFTLERPDVRLKLQVGNRAEIVNMLARHEIDLAIMGTPPRELRTNAARFARHPMAFVASPTHALMKKRKVSLNDVMGYNLLVRERGSGTRSAIERLFRDSGHPLNFGSEVSSNEAIKRMVSAGLGLGFLSVHACALEFETGLLAILPMQENPVEADWHVMHLTDQPIPKVAAAFQDYVIDNGQDLVRRELEGFYKKIGRKARAPAP</sequence>
<keyword evidence="4" id="KW-0804">Transcription</keyword>
<name>A0A1I4M0H1_9BURK</name>
<evidence type="ECO:0000256" key="1">
    <source>
        <dbReference type="ARBA" id="ARBA00009437"/>
    </source>
</evidence>
<dbReference type="STRING" id="758825.SAMN02982985_02160"/>
<dbReference type="PROSITE" id="PS50931">
    <property type="entry name" value="HTH_LYSR"/>
    <property type="match status" value="1"/>
</dbReference>
<dbReference type="InterPro" id="IPR036390">
    <property type="entry name" value="WH_DNA-bd_sf"/>
</dbReference>
<evidence type="ECO:0000259" key="5">
    <source>
        <dbReference type="PROSITE" id="PS50931"/>
    </source>
</evidence>
<dbReference type="PANTHER" id="PTHR30126">
    <property type="entry name" value="HTH-TYPE TRANSCRIPTIONAL REGULATOR"/>
    <property type="match status" value="1"/>
</dbReference>
<dbReference type="InterPro" id="IPR000847">
    <property type="entry name" value="LysR_HTH_N"/>
</dbReference>
<organism evidence="6 7">
    <name type="scientific">Rugamonas rubra</name>
    <dbReference type="NCBI Taxonomy" id="758825"/>
    <lineage>
        <taxon>Bacteria</taxon>
        <taxon>Pseudomonadati</taxon>
        <taxon>Pseudomonadota</taxon>
        <taxon>Betaproteobacteria</taxon>
        <taxon>Burkholderiales</taxon>
        <taxon>Oxalobacteraceae</taxon>
        <taxon>Telluria group</taxon>
        <taxon>Rugamonas</taxon>
    </lineage>
</organism>
<keyword evidence="7" id="KW-1185">Reference proteome</keyword>
<dbReference type="SUPFAM" id="SSF53850">
    <property type="entry name" value="Periplasmic binding protein-like II"/>
    <property type="match status" value="1"/>
</dbReference>
<evidence type="ECO:0000256" key="3">
    <source>
        <dbReference type="ARBA" id="ARBA00023125"/>
    </source>
</evidence>
<dbReference type="AlphaFoldDB" id="A0A1I4M0H1"/>
<evidence type="ECO:0000256" key="2">
    <source>
        <dbReference type="ARBA" id="ARBA00023015"/>
    </source>
</evidence>
<comment type="similarity">
    <text evidence="1">Belongs to the LysR transcriptional regulatory family.</text>
</comment>
<feature type="domain" description="HTH lysR-type" evidence="5">
    <location>
        <begin position="1"/>
        <end position="61"/>
    </location>
</feature>
<dbReference type="InterPro" id="IPR005119">
    <property type="entry name" value="LysR_subst-bd"/>
</dbReference>
<dbReference type="GO" id="GO:0003700">
    <property type="term" value="F:DNA-binding transcription factor activity"/>
    <property type="evidence" value="ECO:0007669"/>
    <property type="project" value="InterPro"/>
</dbReference>
<proteinExistence type="inferred from homology"/>
<dbReference type="Gene3D" id="1.10.10.10">
    <property type="entry name" value="Winged helix-like DNA-binding domain superfamily/Winged helix DNA-binding domain"/>
    <property type="match status" value="1"/>
</dbReference>
<evidence type="ECO:0000313" key="7">
    <source>
        <dbReference type="Proteomes" id="UP000199470"/>
    </source>
</evidence>
<dbReference type="Proteomes" id="UP000199470">
    <property type="component" value="Unassembled WGS sequence"/>
</dbReference>
<dbReference type="SUPFAM" id="SSF46785">
    <property type="entry name" value="Winged helix' DNA-binding domain"/>
    <property type="match status" value="1"/>
</dbReference>
<dbReference type="Pfam" id="PF03466">
    <property type="entry name" value="LysR_substrate"/>
    <property type="match status" value="1"/>
</dbReference>
<evidence type="ECO:0000256" key="4">
    <source>
        <dbReference type="ARBA" id="ARBA00023163"/>
    </source>
</evidence>
<dbReference type="InterPro" id="IPR036388">
    <property type="entry name" value="WH-like_DNA-bd_sf"/>
</dbReference>
<dbReference type="OrthoDB" id="9785745at2"/>
<evidence type="ECO:0000313" key="6">
    <source>
        <dbReference type="EMBL" id="SFL96704.1"/>
    </source>
</evidence>
<dbReference type="EMBL" id="FOTW01000010">
    <property type="protein sequence ID" value="SFL96704.1"/>
    <property type="molecule type" value="Genomic_DNA"/>
</dbReference>
<accession>A0A1I4M0H1</accession>
<protein>
    <submittedName>
        <fullName evidence="6">DNA-binding transcriptional regulator, LysR family</fullName>
    </submittedName>
</protein>
<gene>
    <name evidence="6" type="ORF">SAMN02982985_02160</name>
</gene>
<dbReference type="PANTHER" id="PTHR30126:SF5">
    <property type="entry name" value="HTH-TYPE TRANSCRIPTIONAL ACTIVATOR CMPR"/>
    <property type="match status" value="1"/>
</dbReference>
<dbReference type="RefSeq" id="WP_093387433.1">
    <property type="nucleotide sequence ID" value="NZ_FOTW01000010.1"/>
</dbReference>
<dbReference type="Gene3D" id="3.40.190.290">
    <property type="match status" value="1"/>
</dbReference>